<dbReference type="CDD" id="cd00085">
    <property type="entry name" value="HNHc"/>
    <property type="match status" value="1"/>
</dbReference>
<evidence type="ECO:0000313" key="1">
    <source>
        <dbReference type="EMBL" id="STC70450.1"/>
    </source>
</evidence>
<dbReference type="GO" id="GO:0004519">
    <property type="term" value="F:endonuclease activity"/>
    <property type="evidence" value="ECO:0007669"/>
    <property type="project" value="UniProtKB-KW"/>
</dbReference>
<protein>
    <submittedName>
        <fullName evidence="1">Endonuclease</fullName>
    </submittedName>
</protein>
<sequence>MNLIDALVQMGTAAMTLLGQLADVPADNLLARGAEADTVRGYYKLVDVYYGTTGSRKQQRLAREAAVRNGHGMDRLRHIENYVARAHNNADKWPLRRRLAEFSGHTKDFRVFAREQLAALSKPGKEAGTRDYRVTKHADTNDATMSLRGTQAEISEIDARIRDYAEQNDVPVDEAAVAVMSTGGGEAIYGAKILIPLDVGLALLNGEGDDAILTTSLGATITGHEAMAMKLGPIAEFVGLTNVDGPISLSTGHLTEGNEPITTREALERLLEACKKSGAEPPPPEAIEVALRRTPTRKQRALLEASQIVCGGEECTVPAHRCEVNHNVPYSRGGLTVMSNLSKLCGYHNGKAGAAEQYRNVAGEVHRILPGGRLVRNEHPVAQRNPIRTLFETGFRTGP</sequence>
<keyword evidence="1" id="KW-0255">Endonuclease</keyword>
<name>A0A376CPU1_9CORY</name>
<dbReference type="Gene3D" id="1.10.30.50">
    <property type="match status" value="1"/>
</dbReference>
<proteinExistence type="predicted"/>
<organism evidence="1 2">
    <name type="scientific">Corynebacterium pilosum</name>
    <dbReference type="NCBI Taxonomy" id="35756"/>
    <lineage>
        <taxon>Bacteria</taxon>
        <taxon>Bacillati</taxon>
        <taxon>Actinomycetota</taxon>
        <taxon>Actinomycetes</taxon>
        <taxon>Mycobacteriales</taxon>
        <taxon>Corynebacteriaceae</taxon>
        <taxon>Corynebacterium</taxon>
    </lineage>
</organism>
<dbReference type="InterPro" id="IPR003615">
    <property type="entry name" value="HNH_nuc"/>
</dbReference>
<keyword evidence="1" id="KW-0540">Nuclease</keyword>
<reference evidence="1 2" key="1">
    <citation type="submission" date="2018-06" db="EMBL/GenBank/DDBJ databases">
        <authorList>
            <consortium name="Pathogen Informatics"/>
            <person name="Doyle S."/>
        </authorList>
    </citation>
    <scope>NUCLEOTIDE SEQUENCE [LARGE SCALE GENOMIC DNA]</scope>
    <source>
        <strain evidence="1 2">NCTC11862</strain>
    </source>
</reference>
<keyword evidence="2" id="KW-1185">Reference proteome</keyword>
<dbReference type="OrthoDB" id="3634417at2"/>
<dbReference type="STRING" id="35756.GCA_001044155_02581"/>
<dbReference type="AlphaFoldDB" id="A0A376CPU1"/>
<evidence type="ECO:0000313" key="2">
    <source>
        <dbReference type="Proteomes" id="UP000254467"/>
    </source>
</evidence>
<gene>
    <name evidence="1" type="ORF">NCTC11862_02268</name>
</gene>
<keyword evidence="1" id="KW-0378">Hydrolase</keyword>
<accession>A0A376CPU1</accession>
<dbReference type="EMBL" id="UFXQ01000001">
    <property type="protein sequence ID" value="STC70450.1"/>
    <property type="molecule type" value="Genomic_DNA"/>
</dbReference>
<dbReference type="RefSeq" id="WP_018581957.1">
    <property type="nucleotide sequence ID" value="NZ_LDYD01000008.1"/>
</dbReference>
<dbReference type="Proteomes" id="UP000254467">
    <property type="component" value="Unassembled WGS sequence"/>
</dbReference>